<dbReference type="PANTHER" id="PTHR41368">
    <property type="entry name" value="PROTEIN YGHO"/>
    <property type="match status" value="1"/>
</dbReference>
<protein>
    <recommendedName>
        <fullName evidence="3">N-acetyltransferase</fullName>
    </recommendedName>
</protein>
<dbReference type="PANTHER" id="PTHR41368:SF1">
    <property type="entry name" value="PROTEIN YGHO"/>
    <property type="match status" value="1"/>
</dbReference>
<dbReference type="OrthoDB" id="9806005at2"/>
<sequence>MGFQLTEVTTEAQARAFLMVNVTVNRANPNYIRPLDKDVEDVFDKAKNKAFRFGEATRWVLQDENGNLLGRIAAFTNKKYKNKGDEVPVGGVGFFDCINDQAAADMLFDVAKHWLLQRGMQAMDGPINFGERDRWWGLEVEGFQPPLYCMNFNLPYYKELLEHYGFRPFYNQVCFGMPIKDPLTPKILDRAAPYQKDPAFRARTIEKDKLEKYAADFAAVYNAAWAGHGGLKEMKPEQVLLMFKKMKPVLDERLVWFVYHHDKPAAIFVNLPDLNQWFKHLHGKFGLLQKLKFLWIKKTKPCTKATGLVFGIIPEFQGKGLDAFLIAEAGKVMQHIEYEEYEMQWIGDFNPKMINVAKNIGGHTYVSRRLSTFRYLFDRTKEFKPHPVLN</sequence>
<gene>
    <name evidence="1" type="ORF">E0486_13415</name>
</gene>
<reference evidence="1 2" key="1">
    <citation type="submission" date="2019-03" db="EMBL/GenBank/DDBJ databases">
        <authorList>
            <person name="Kim M.K.M."/>
        </authorList>
    </citation>
    <scope>NUCLEOTIDE SEQUENCE [LARGE SCALE GENOMIC DNA]</scope>
    <source>
        <strain evidence="1 2">17J68-15</strain>
    </source>
</reference>
<name>A0A4R4DY50_9BACT</name>
<comment type="caution">
    <text evidence="1">The sequence shown here is derived from an EMBL/GenBank/DDBJ whole genome shotgun (WGS) entry which is preliminary data.</text>
</comment>
<dbReference type="InterPro" id="IPR039968">
    <property type="entry name" value="BcerS-like"/>
</dbReference>
<evidence type="ECO:0000313" key="2">
    <source>
        <dbReference type="Proteomes" id="UP000295164"/>
    </source>
</evidence>
<keyword evidence="2" id="KW-1185">Reference proteome</keyword>
<dbReference type="InterPro" id="IPR016181">
    <property type="entry name" value="Acyl_CoA_acyltransferase"/>
</dbReference>
<dbReference type="SUPFAM" id="SSF55729">
    <property type="entry name" value="Acyl-CoA N-acyltransferases (Nat)"/>
    <property type="match status" value="1"/>
</dbReference>
<dbReference type="AlphaFoldDB" id="A0A4R4DY50"/>
<accession>A0A4R4DY50</accession>
<dbReference type="EMBL" id="SKFH01000025">
    <property type="protein sequence ID" value="TCZ68612.1"/>
    <property type="molecule type" value="Genomic_DNA"/>
</dbReference>
<organism evidence="1 2">
    <name type="scientific">Flaviaesturariibacter aridisoli</name>
    <dbReference type="NCBI Taxonomy" id="2545761"/>
    <lineage>
        <taxon>Bacteria</taxon>
        <taxon>Pseudomonadati</taxon>
        <taxon>Bacteroidota</taxon>
        <taxon>Chitinophagia</taxon>
        <taxon>Chitinophagales</taxon>
        <taxon>Chitinophagaceae</taxon>
        <taxon>Flaviaestuariibacter</taxon>
    </lineage>
</organism>
<dbReference type="Gene3D" id="3.40.630.30">
    <property type="match status" value="1"/>
</dbReference>
<dbReference type="Proteomes" id="UP000295164">
    <property type="component" value="Unassembled WGS sequence"/>
</dbReference>
<evidence type="ECO:0008006" key="3">
    <source>
        <dbReference type="Google" id="ProtNLM"/>
    </source>
</evidence>
<evidence type="ECO:0000313" key="1">
    <source>
        <dbReference type="EMBL" id="TCZ68612.1"/>
    </source>
</evidence>
<proteinExistence type="predicted"/>